<dbReference type="InterPro" id="IPR019251">
    <property type="entry name" value="DUF2231_TM"/>
</dbReference>
<feature type="compositionally biased region" description="Basic and acidic residues" evidence="1">
    <location>
        <begin position="151"/>
        <end position="168"/>
    </location>
</feature>
<feature type="transmembrane region" description="Helical" evidence="2">
    <location>
        <begin position="86"/>
        <end position="103"/>
    </location>
</feature>
<keyword evidence="2" id="KW-0472">Membrane</keyword>
<sequence length="228" mass="24622">MVEIIPNWHPIFVHFTVALLSLATGLFVVTPFIKSPLKEQWQIVARWALWFGAGFTIVTGLAGLYAYNTVAHDTPSHAAMTDHRNWAIAAITIFLVMAIWSAVRVRRKQALGAVFIAAMVIAGGVLASTAWRGGEVVYRYGLGVMSLPKAEGEGHAHEHADGGGHGHASETSAASGAVEMAKEHHEEEDSHGTDHAREDQAMTNMDVANGGATAQPKDRHDDGHEHEH</sequence>
<feature type="transmembrane region" description="Helical" evidence="2">
    <location>
        <begin position="45"/>
        <end position="66"/>
    </location>
</feature>
<proteinExistence type="predicted"/>
<feature type="domain" description="DUF2231" evidence="3">
    <location>
        <begin position="9"/>
        <end position="144"/>
    </location>
</feature>
<evidence type="ECO:0000313" key="4">
    <source>
        <dbReference type="EMBL" id="ALP53773.1"/>
    </source>
</evidence>
<feature type="region of interest" description="Disordered" evidence="1">
    <location>
        <begin position="151"/>
        <end position="228"/>
    </location>
</feature>
<organism evidence="4 5">
    <name type="scientific">Candidatus Tenderia electrophaga</name>
    <dbReference type="NCBI Taxonomy" id="1748243"/>
    <lineage>
        <taxon>Bacteria</taxon>
        <taxon>Pseudomonadati</taxon>
        <taxon>Pseudomonadota</taxon>
        <taxon>Gammaproteobacteria</taxon>
        <taxon>Candidatus Tenderiales</taxon>
        <taxon>Candidatus Tenderiaceae</taxon>
        <taxon>Candidatus Tenderia</taxon>
    </lineage>
</organism>
<evidence type="ECO:0000256" key="1">
    <source>
        <dbReference type="SAM" id="MobiDB-lite"/>
    </source>
</evidence>
<protein>
    <recommendedName>
        <fullName evidence="3">DUF2231 domain-containing protein</fullName>
    </recommendedName>
</protein>
<dbReference type="STRING" id="1748243.Tel_11875"/>
<accession>A0A0S2TFB1</accession>
<feature type="compositionally biased region" description="Basic and acidic residues" evidence="1">
    <location>
        <begin position="216"/>
        <end position="228"/>
    </location>
</feature>
<dbReference type="Proteomes" id="UP000055136">
    <property type="component" value="Chromosome"/>
</dbReference>
<keyword evidence="5" id="KW-1185">Reference proteome</keyword>
<gene>
    <name evidence="4" type="ORF">Tel_11875</name>
</gene>
<name>A0A0S2TFB1_9GAMM</name>
<evidence type="ECO:0000313" key="5">
    <source>
        <dbReference type="Proteomes" id="UP000055136"/>
    </source>
</evidence>
<dbReference type="KEGG" id="tee:Tel_11875"/>
<feature type="transmembrane region" description="Helical" evidence="2">
    <location>
        <begin position="12"/>
        <end position="33"/>
    </location>
</feature>
<feature type="transmembrane region" description="Helical" evidence="2">
    <location>
        <begin position="110"/>
        <end position="131"/>
    </location>
</feature>
<keyword evidence="2" id="KW-0812">Transmembrane</keyword>
<feature type="compositionally biased region" description="Basic and acidic residues" evidence="1">
    <location>
        <begin position="180"/>
        <end position="200"/>
    </location>
</feature>
<reference evidence="4" key="1">
    <citation type="submission" date="2015-10" db="EMBL/GenBank/DDBJ databases">
        <title>Description of Candidatus Tenderia electrophaga gen. nov, sp. nov., an Uncultivated Electroautotroph from a Biocathode Enrichment.</title>
        <authorList>
            <person name="Eddie B.J."/>
            <person name="Malanoski A.P."/>
            <person name="Wang Z."/>
            <person name="Hall R.J."/>
            <person name="Oh S.D."/>
            <person name="Heiner C."/>
            <person name="Lin B."/>
            <person name="Strycharz-Glaven S.M."/>
        </authorList>
    </citation>
    <scope>NUCLEOTIDE SEQUENCE [LARGE SCALE GENOMIC DNA]</scope>
    <source>
        <strain evidence="4">NRL1</strain>
    </source>
</reference>
<evidence type="ECO:0000256" key="2">
    <source>
        <dbReference type="SAM" id="Phobius"/>
    </source>
</evidence>
<evidence type="ECO:0000259" key="3">
    <source>
        <dbReference type="Pfam" id="PF09990"/>
    </source>
</evidence>
<keyword evidence="2" id="KW-1133">Transmembrane helix</keyword>
<dbReference type="Pfam" id="PF09990">
    <property type="entry name" value="DUF2231"/>
    <property type="match status" value="1"/>
</dbReference>
<dbReference type="EMBL" id="CP013099">
    <property type="protein sequence ID" value="ALP53773.1"/>
    <property type="molecule type" value="Genomic_DNA"/>
</dbReference>
<dbReference type="AlphaFoldDB" id="A0A0S2TFB1"/>